<sequence>MVQMALKFLFSFGLILALWVPPLLYPLPGEESAEEVKRGSLSLGETGGKPSVSSVYQYPNRMHGYLRNSFETYGGQSSGSGILRQVAGILGHLFGNGDNSDQSQTSTVQPTQTSTIILSPLPLSPLETVQSSTSTETETVSDESQTTISSSVQPTQASEVMPTPFSDVSSPLEAIDPVQNTTAVSGIQADVEDADEADGDSMELVRRYR</sequence>
<feature type="compositionally biased region" description="Acidic residues" evidence="1">
    <location>
        <begin position="190"/>
        <end position="201"/>
    </location>
</feature>
<feature type="compositionally biased region" description="Polar residues" evidence="1">
    <location>
        <begin position="148"/>
        <end position="158"/>
    </location>
</feature>
<reference evidence="3 4" key="1">
    <citation type="submission" date="2014-06" db="EMBL/GenBank/DDBJ databases">
        <title>Evolutionary Origins and Diversification of the Mycorrhizal Mutualists.</title>
        <authorList>
            <consortium name="DOE Joint Genome Institute"/>
            <consortium name="Mycorrhizal Genomics Consortium"/>
            <person name="Kohler A."/>
            <person name="Kuo A."/>
            <person name="Nagy L.G."/>
            <person name="Floudas D."/>
            <person name="Copeland A."/>
            <person name="Barry K.W."/>
            <person name="Cichocki N."/>
            <person name="Veneault-Fourrey C."/>
            <person name="LaButti K."/>
            <person name="Lindquist E.A."/>
            <person name="Lipzen A."/>
            <person name="Lundell T."/>
            <person name="Morin E."/>
            <person name="Murat C."/>
            <person name="Riley R."/>
            <person name="Ohm R."/>
            <person name="Sun H."/>
            <person name="Tunlid A."/>
            <person name="Henrissat B."/>
            <person name="Grigoriev I.V."/>
            <person name="Hibbett D.S."/>
            <person name="Martin F."/>
        </authorList>
    </citation>
    <scope>NUCLEOTIDE SEQUENCE [LARGE SCALE GENOMIC DNA]</scope>
    <source>
        <strain evidence="3 4">SS14</strain>
    </source>
</reference>
<protein>
    <submittedName>
        <fullName evidence="3">Uncharacterized protein</fullName>
    </submittedName>
</protein>
<gene>
    <name evidence="3" type="ORF">M422DRAFT_275576</name>
</gene>
<evidence type="ECO:0000256" key="2">
    <source>
        <dbReference type="SAM" id="SignalP"/>
    </source>
</evidence>
<evidence type="ECO:0000313" key="3">
    <source>
        <dbReference type="EMBL" id="KIJ23781.1"/>
    </source>
</evidence>
<dbReference type="EMBL" id="KN837590">
    <property type="protein sequence ID" value="KIJ23781.1"/>
    <property type="molecule type" value="Genomic_DNA"/>
</dbReference>
<keyword evidence="4" id="KW-1185">Reference proteome</keyword>
<dbReference type="AlphaFoldDB" id="A0A0C9UE77"/>
<keyword evidence="2" id="KW-0732">Signal</keyword>
<feature type="signal peptide" evidence="2">
    <location>
        <begin position="1"/>
        <end position="17"/>
    </location>
</feature>
<proteinExistence type="predicted"/>
<dbReference type="Proteomes" id="UP000054279">
    <property type="component" value="Unassembled WGS sequence"/>
</dbReference>
<evidence type="ECO:0000313" key="4">
    <source>
        <dbReference type="Proteomes" id="UP000054279"/>
    </source>
</evidence>
<feature type="compositionally biased region" description="Low complexity" evidence="1">
    <location>
        <begin position="119"/>
        <end position="147"/>
    </location>
</feature>
<feature type="region of interest" description="Disordered" evidence="1">
    <location>
        <begin position="119"/>
        <end position="209"/>
    </location>
</feature>
<feature type="chain" id="PRO_5002204751" evidence="2">
    <location>
        <begin position="18"/>
        <end position="209"/>
    </location>
</feature>
<organism evidence="3 4">
    <name type="scientific">Sphaerobolus stellatus (strain SS14)</name>
    <dbReference type="NCBI Taxonomy" id="990650"/>
    <lineage>
        <taxon>Eukaryota</taxon>
        <taxon>Fungi</taxon>
        <taxon>Dikarya</taxon>
        <taxon>Basidiomycota</taxon>
        <taxon>Agaricomycotina</taxon>
        <taxon>Agaricomycetes</taxon>
        <taxon>Phallomycetidae</taxon>
        <taxon>Geastrales</taxon>
        <taxon>Sphaerobolaceae</taxon>
        <taxon>Sphaerobolus</taxon>
    </lineage>
</organism>
<name>A0A0C9UE77_SPHS4</name>
<dbReference type="HOGENOM" id="CLU_1316153_0_0_1"/>
<evidence type="ECO:0000256" key="1">
    <source>
        <dbReference type="SAM" id="MobiDB-lite"/>
    </source>
</evidence>
<accession>A0A0C9UE77</accession>